<reference evidence="1" key="1">
    <citation type="submission" date="2021-08" db="EMBL/GenBank/DDBJ databases">
        <title>Novel anaerobic bacterium isolated from sea squirt in East Sea, Republic of Korea.</title>
        <authorList>
            <person name="Nguyen T.H."/>
            <person name="Li Z."/>
            <person name="Lee Y.-J."/>
            <person name="Ko J."/>
            <person name="Kim S.-G."/>
        </authorList>
    </citation>
    <scope>NUCLEOTIDE SEQUENCE</scope>
    <source>
        <strain evidence="1">KCTC 25031</strain>
    </source>
</reference>
<protein>
    <submittedName>
        <fullName evidence="1">Pyruvate kinase</fullName>
        <ecNumber evidence="1">2.7.1.40</ecNumber>
    </submittedName>
</protein>
<keyword evidence="1" id="KW-0670">Pyruvate</keyword>
<dbReference type="Proteomes" id="UP000826212">
    <property type="component" value="Chromosome"/>
</dbReference>
<gene>
    <name evidence="1" type="primary">pyk</name>
    <name evidence="1" type="ORF">K4L44_09630</name>
</gene>
<sequence>MDFLSKRTKVVATVGPSSCSKEMLLQLAASGVNVFRLNFSHGTHEDHAKVIANIKEINKNFHYNLSILQDLQGPKIRIGQVENNGVEIVPGESLVITTKECLGTSEKVSTVYQGFTNDVKVGENILIDDGRIRLEVKEIHGDEVVTEVIIGGLLKSRKGINLPDTSISEGCLTTKDLEDLQFGIQNDVNWVAISFVRSAADIEQLRSILDEAGCDAKIIAKIERPEALRRIDKIIDATDAIMIARGDLGIETSFSEVPIVQKEIIQKCKRLAKPVIVATQMLESMVKNPMPTRAEVNDIASAVMDGVDAVMLSEESAAGQYPVESVQVMSQVIRSVEVSNAFPYDGQFDVTINDNCYYSRHIIQNAVTLAKDIQAKAIVVISETGFAAAHIARHRPDANIYVFTPNRKMVNSLSLMWGVRTFFLPKMPTVTSEFLEWMEKEMVHKNYLKNDDRYVFVGTLPPERIGSRMALIGVVGEEL</sequence>
<organism evidence="1 2">
    <name type="scientific">Halosquirtibacter laminarini</name>
    <dbReference type="NCBI Taxonomy" id="3374600"/>
    <lineage>
        <taxon>Bacteria</taxon>
        <taxon>Pseudomonadati</taxon>
        <taxon>Bacteroidota</taxon>
        <taxon>Bacteroidia</taxon>
        <taxon>Marinilabiliales</taxon>
        <taxon>Prolixibacteraceae</taxon>
        <taxon>Halosquirtibacter</taxon>
    </lineage>
</organism>
<evidence type="ECO:0000313" key="1">
    <source>
        <dbReference type="EMBL" id="QZE12847.1"/>
    </source>
</evidence>
<proteinExistence type="predicted"/>
<accession>A0AC61NBJ5</accession>
<dbReference type="EC" id="2.7.1.40" evidence="1"/>
<keyword evidence="2" id="KW-1185">Reference proteome</keyword>
<keyword evidence="1" id="KW-0808">Transferase</keyword>
<dbReference type="EMBL" id="CP081303">
    <property type="protein sequence ID" value="QZE12847.1"/>
    <property type="molecule type" value="Genomic_DNA"/>
</dbReference>
<evidence type="ECO:0000313" key="2">
    <source>
        <dbReference type="Proteomes" id="UP000826212"/>
    </source>
</evidence>
<name>A0AC61NBJ5_9BACT</name>
<keyword evidence="1" id="KW-0418">Kinase</keyword>